<protein>
    <submittedName>
        <fullName evidence="1">Uncharacterized protein</fullName>
    </submittedName>
</protein>
<sequence>MSVVMRVRAARVYGKTVQKYITIPKDSGIEVGEYVMISKMEEGAKDGQNEINQGN</sequence>
<organism evidence="1">
    <name type="scientific">marine sediment metagenome</name>
    <dbReference type="NCBI Taxonomy" id="412755"/>
    <lineage>
        <taxon>unclassified sequences</taxon>
        <taxon>metagenomes</taxon>
        <taxon>ecological metagenomes</taxon>
    </lineage>
</organism>
<name>X1B6W7_9ZZZZ</name>
<dbReference type="EMBL" id="BART01024640">
    <property type="protein sequence ID" value="GAG91484.1"/>
    <property type="molecule type" value="Genomic_DNA"/>
</dbReference>
<reference evidence="1" key="1">
    <citation type="journal article" date="2014" name="Front. Microbiol.">
        <title>High frequency of phylogenetically diverse reductive dehalogenase-homologous genes in deep subseafloor sedimentary metagenomes.</title>
        <authorList>
            <person name="Kawai M."/>
            <person name="Futagami T."/>
            <person name="Toyoda A."/>
            <person name="Takaki Y."/>
            <person name="Nishi S."/>
            <person name="Hori S."/>
            <person name="Arai W."/>
            <person name="Tsubouchi T."/>
            <person name="Morono Y."/>
            <person name="Uchiyama I."/>
            <person name="Ito T."/>
            <person name="Fujiyama A."/>
            <person name="Inagaki F."/>
            <person name="Takami H."/>
        </authorList>
    </citation>
    <scope>NUCLEOTIDE SEQUENCE</scope>
    <source>
        <strain evidence="1">Expedition CK06-06</strain>
    </source>
</reference>
<comment type="caution">
    <text evidence="1">The sequence shown here is derived from an EMBL/GenBank/DDBJ whole genome shotgun (WGS) entry which is preliminary data.</text>
</comment>
<dbReference type="AlphaFoldDB" id="X1B6W7"/>
<evidence type="ECO:0000313" key="1">
    <source>
        <dbReference type="EMBL" id="GAG91484.1"/>
    </source>
</evidence>
<proteinExistence type="predicted"/>
<accession>X1B6W7</accession>
<gene>
    <name evidence="1" type="ORF">S01H4_44438</name>
</gene>